<feature type="non-terminal residue" evidence="3">
    <location>
        <position position="1"/>
    </location>
</feature>
<dbReference type="GO" id="GO:0005524">
    <property type="term" value="F:ATP binding"/>
    <property type="evidence" value="ECO:0007669"/>
    <property type="project" value="InterPro"/>
</dbReference>
<dbReference type="InterPro" id="IPR000719">
    <property type="entry name" value="Prot_kinase_dom"/>
</dbReference>
<dbReference type="InterPro" id="IPR020635">
    <property type="entry name" value="Tyr_kinase_cat_dom"/>
</dbReference>
<dbReference type="PROSITE" id="PS50011">
    <property type="entry name" value="PROTEIN_KINASE_DOM"/>
    <property type="match status" value="1"/>
</dbReference>
<proteinExistence type="predicted"/>
<dbReference type="SUPFAM" id="SSF56112">
    <property type="entry name" value="Protein kinase-like (PK-like)"/>
    <property type="match status" value="1"/>
</dbReference>
<accession>A0A8K0KC69</accession>
<dbReference type="SMART" id="SM00219">
    <property type="entry name" value="TyrKc"/>
    <property type="match status" value="1"/>
</dbReference>
<gene>
    <name evidence="3" type="ORF">J437_LFUL008834</name>
</gene>
<reference evidence="3" key="2">
    <citation type="submission" date="2017-10" db="EMBL/GenBank/DDBJ databases">
        <title>Ladona fulva Genome sequencing and assembly.</title>
        <authorList>
            <person name="Murali S."/>
            <person name="Richards S."/>
            <person name="Bandaranaike D."/>
            <person name="Bellair M."/>
            <person name="Blankenburg K."/>
            <person name="Chao H."/>
            <person name="Dinh H."/>
            <person name="Doddapaneni H."/>
            <person name="Dugan-Rocha S."/>
            <person name="Elkadiri S."/>
            <person name="Gnanaolivu R."/>
            <person name="Hernandez B."/>
            <person name="Skinner E."/>
            <person name="Javaid M."/>
            <person name="Lee S."/>
            <person name="Li M."/>
            <person name="Ming W."/>
            <person name="Munidasa M."/>
            <person name="Muniz J."/>
            <person name="Nguyen L."/>
            <person name="Hughes D."/>
            <person name="Osuji N."/>
            <person name="Pu L.-L."/>
            <person name="Puazo M."/>
            <person name="Qu C."/>
            <person name="Quiroz J."/>
            <person name="Raj R."/>
            <person name="Weissenberger G."/>
            <person name="Xin Y."/>
            <person name="Zou X."/>
            <person name="Han Y."/>
            <person name="Worley K."/>
            <person name="Muzny D."/>
            <person name="Gibbs R."/>
        </authorList>
    </citation>
    <scope>NUCLEOTIDE SEQUENCE</scope>
    <source>
        <strain evidence="3">Sampled in the wild</strain>
    </source>
</reference>
<evidence type="ECO:0000313" key="4">
    <source>
        <dbReference type="Proteomes" id="UP000792457"/>
    </source>
</evidence>
<dbReference type="InterPro" id="IPR011009">
    <property type="entry name" value="Kinase-like_dom_sf"/>
</dbReference>
<feature type="region of interest" description="Disordered" evidence="1">
    <location>
        <begin position="1"/>
        <end position="33"/>
    </location>
</feature>
<protein>
    <recommendedName>
        <fullName evidence="2">Protein kinase domain-containing protein</fullName>
    </recommendedName>
</protein>
<feature type="domain" description="Protein kinase" evidence="2">
    <location>
        <begin position="95"/>
        <end position="222"/>
    </location>
</feature>
<name>A0A8K0KC69_LADFU</name>
<dbReference type="OrthoDB" id="5973359at2759"/>
<evidence type="ECO:0000259" key="2">
    <source>
        <dbReference type="PROSITE" id="PS50011"/>
    </source>
</evidence>
<dbReference type="EMBL" id="KZ308613">
    <property type="protein sequence ID" value="KAG8232366.1"/>
    <property type="molecule type" value="Genomic_DNA"/>
</dbReference>
<reference evidence="3" key="1">
    <citation type="submission" date="2013-04" db="EMBL/GenBank/DDBJ databases">
        <authorList>
            <person name="Qu J."/>
            <person name="Murali S.C."/>
            <person name="Bandaranaike D."/>
            <person name="Bellair M."/>
            <person name="Blankenburg K."/>
            <person name="Chao H."/>
            <person name="Dinh H."/>
            <person name="Doddapaneni H."/>
            <person name="Downs B."/>
            <person name="Dugan-Rocha S."/>
            <person name="Elkadiri S."/>
            <person name="Gnanaolivu R.D."/>
            <person name="Hernandez B."/>
            <person name="Javaid M."/>
            <person name="Jayaseelan J.C."/>
            <person name="Lee S."/>
            <person name="Li M."/>
            <person name="Ming W."/>
            <person name="Munidasa M."/>
            <person name="Muniz J."/>
            <person name="Nguyen L."/>
            <person name="Ongeri F."/>
            <person name="Osuji N."/>
            <person name="Pu L.-L."/>
            <person name="Puazo M."/>
            <person name="Qu C."/>
            <person name="Quiroz J."/>
            <person name="Raj R."/>
            <person name="Weissenberger G."/>
            <person name="Xin Y."/>
            <person name="Zou X."/>
            <person name="Han Y."/>
            <person name="Richards S."/>
            <person name="Worley K."/>
            <person name="Muzny D."/>
            <person name="Gibbs R."/>
        </authorList>
    </citation>
    <scope>NUCLEOTIDE SEQUENCE</scope>
    <source>
        <strain evidence="3">Sampled in the wild</strain>
    </source>
</reference>
<evidence type="ECO:0000313" key="3">
    <source>
        <dbReference type="EMBL" id="KAG8232366.1"/>
    </source>
</evidence>
<dbReference type="GO" id="GO:0004713">
    <property type="term" value="F:protein tyrosine kinase activity"/>
    <property type="evidence" value="ECO:0007669"/>
    <property type="project" value="InterPro"/>
</dbReference>
<comment type="caution">
    <text evidence="3">The sequence shown here is derived from an EMBL/GenBank/DDBJ whole genome shotgun (WGS) entry which is preliminary data.</text>
</comment>
<dbReference type="InterPro" id="IPR001245">
    <property type="entry name" value="Ser-Thr/Tyr_kinase_cat_dom"/>
</dbReference>
<dbReference type="Pfam" id="PF07714">
    <property type="entry name" value="PK_Tyr_Ser-Thr"/>
    <property type="match status" value="1"/>
</dbReference>
<dbReference type="PANTHER" id="PTHR24417">
    <property type="entry name" value="SERINE/THREONINE-PROTEIN KINASE LMTK1"/>
    <property type="match status" value="1"/>
</dbReference>
<evidence type="ECO:0000256" key="1">
    <source>
        <dbReference type="SAM" id="MobiDB-lite"/>
    </source>
</evidence>
<dbReference type="PANTHER" id="PTHR24417:SF7">
    <property type="entry name" value="CHROMATIN MODIFICATION-RELATED PROTEIN EAF1"/>
    <property type="match status" value="1"/>
</dbReference>
<sequence length="222" mass="24506">EFTDSGSSHSLSTGGYTNPAAASSPPNEFTIFPPPPLSESYSAGLISFEPLPDITGGGHNQATHLLKKPAAFNTHGLSAQDWFDDPHANYPRSHLKYICEFGKGWFGRVVEGEIFDLSDQNSNRVVVKILHGDATPTDQMYFLHEVRYLRELTPHPNILALLGRCLETDPFLIILEGSPNGDLKTYLKRNADSMRGQGAHLRMACNVAQGLQFMHEKGFVHT</sequence>
<organism evidence="3 4">
    <name type="scientific">Ladona fulva</name>
    <name type="common">Scarce chaser dragonfly</name>
    <name type="synonym">Libellula fulva</name>
    <dbReference type="NCBI Taxonomy" id="123851"/>
    <lineage>
        <taxon>Eukaryota</taxon>
        <taxon>Metazoa</taxon>
        <taxon>Ecdysozoa</taxon>
        <taxon>Arthropoda</taxon>
        <taxon>Hexapoda</taxon>
        <taxon>Insecta</taxon>
        <taxon>Pterygota</taxon>
        <taxon>Palaeoptera</taxon>
        <taxon>Odonata</taxon>
        <taxon>Epiprocta</taxon>
        <taxon>Anisoptera</taxon>
        <taxon>Libelluloidea</taxon>
        <taxon>Libellulidae</taxon>
        <taxon>Ladona</taxon>
    </lineage>
</organism>
<keyword evidence="4" id="KW-1185">Reference proteome</keyword>
<feature type="compositionally biased region" description="Polar residues" evidence="1">
    <location>
        <begin position="1"/>
        <end position="16"/>
    </location>
</feature>
<dbReference type="Proteomes" id="UP000792457">
    <property type="component" value="Unassembled WGS sequence"/>
</dbReference>
<dbReference type="Gene3D" id="1.10.510.10">
    <property type="entry name" value="Transferase(Phosphotransferase) domain 1"/>
    <property type="match status" value="1"/>
</dbReference>
<dbReference type="AlphaFoldDB" id="A0A8K0KC69"/>